<gene>
    <name evidence="4" type="ORF">AGOS_AFL200W</name>
</gene>
<sequence length="596" mass="68932">MARSTIIASKPCAVCIKRKVKCDRLVPCTNCVKRGGAAECERADTIKRPRLGNPSPGSDWLLLWQEYEYWVLKVGIFKDMPSNKRAAVDLNADLKAVKFWSNYLQAETSFKLLDYSMEKLGGLYFGCLSDIGELYLKLEEYWARRENKDEPSSIDEYLWDTLIWAVLTMAVYYMPLSELSSIMDDQPVVDWYGQKIPGWSEELQHGLYYGFLRTALTHLKMADFMSCSDVRIIQIYLILSSTSFIQLERSLADSVLVQCIHVAKALQVDQFRPMVSDSAALRLTKLTAQKIWYRLCFCDYLQSGPNKLLCIHTENDSLITHAAYYEEMPGVDIYQSEDTYETLLWKLISLDRDLEQYSLKKPSLKSLDAIRRQLDIFTVKLDSIDDIHSFNSKFESFQSRLILNLTYWKSCKLFLSYYSSQTSNDQLNTYTEIIIALVLKNIKSNLSSFNRNPYVLYALSLLLGYHSMKNVFDYSEQNEQLVVDLRELLKTYLVAFQPTCIKILLVAKRVTKLAYLWKNIRIIDTDDPVQHPVFKILKADIKAVQKKMNKLPTLLNFDTSAIALEDEGETKESTEFRAIIKEFETQNSFQKILYGN</sequence>
<evidence type="ECO:0000313" key="4">
    <source>
        <dbReference type="EMBL" id="AAS53174.1"/>
    </source>
</evidence>
<feature type="domain" description="Zn(2)-C6 fungal-type" evidence="3">
    <location>
        <begin position="11"/>
        <end position="40"/>
    </location>
</feature>
<dbReference type="PANTHER" id="PTHR31001">
    <property type="entry name" value="UNCHARACTERIZED TRANSCRIPTIONAL REGULATORY PROTEIN"/>
    <property type="match status" value="1"/>
</dbReference>
<dbReference type="EMBL" id="AE016819">
    <property type="protein sequence ID" value="AAS53174.1"/>
    <property type="molecule type" value="Genomic_DNA"/>
</dbReference>
<dbReference type="KEGG" id="ago:AGOS_AFL200W"/>
<dbReference type="GO" id="GO:0000981">
    <property type="term" value="F:DNA-binding transcription factor activity, RNA polymerase II-specific"/>
    <property type="evidence" value="ECO:0007669"/>
    <property type="project" value="InterPro"/>
</dbReference>
<dbReference type="OMA" id="WQSYEYW"/>
<dbReference type="InParanoid" id="Q755L4"/>
<dbReference type="Pfam" id="PF16846">
    <property type="entry name" value="Cep3"/>
    <property type="match status" value="1"/>
</dbReference>
<organism evidence="4 5">
    <name type="scientific">Eremothecium gossypii (strain ATCC 10895 / CBS 109.51 / FGSC 9923 / NRRL Y-1056)</name>
    <name type="common">Yeast</name>
    <name type="synonym">Ashbya gossypii</name>
    <dbReference type="NCBI Taxonomy" id="284811"/>
    <lineage>
        <taxon>Eukaryota</taxon>
        <taxon>Fungi</taxon>
        <taxon>Dikarya</taxon>
        <taxon>Ascomycota</taxon>
        <taxon>Saccharomycotina</taxon>
        <taxon>Saccharomycetes</taxon>
        <taxon>Saccharomycetales</taxon>
        <taxon>Saccharomycetaceae</taxon>
        <taxon>Eremothecium</taxon>
    </lineage>
</organism>
<dbReference type="CDD" id="cd12147">
    <property type="entry name" value="Cep3_C"/>
    <property type="match status" value="1"/>
</dbReference>
<dbReference type="InterPro" id="IPR031760">
    <property type="entry name" value="Cep3_C"/>
</dbReference>
<dbReference type="InterPro" id="IPR001138">
    <property type="entry name" value="Zn2Cys6_DnaBD"/>
</dbReference>
<accession>Q755L4</accession>
<dbReference type="OrthoDB" id="1747771at2759"/>
<reference evidence="5" key="2">
    <citation type="journal article" date="2013" name="G3 (Bethesda)">
        <title>Genomes of Ashbya fungi isolated from insects reveal four mating-type loci, numerous translocations, lack of transposons, and distinct gene duplications.</title>
        <authorList>
            <person name="Dietrich F.S."/>
            <person name="Voegeli S."/>
            <person name="Kuo S."/>
            <person name="Philippsen P."/>
        </authorList>
    </citation>
    <scope>GENOME REANNOTATION</scope>
    <source>
        <strain evidence="5">ATCC 10895 / CBS 109.51 / FGSC 9923 / NRRL Y-1056</strain>
    </source>
</reference>
<dbReference type="HOGENOM" id="CLU_457054_0_0_1"/>
<dbReference type="InterPro" id="IPR036864">
    <property type="entry name" value="Zn2-C6_fun-type_DNA-bd_sf"/>
</dbReference>
<dbReference type="Gene3D" id="4.10.240.10">
    <property type="entry name" value="Zn(2)-C6 fungal-type DNA-binding domain"/>
    <property type="match status" value="1"/>
</dbReference>
<comment type="subcellular location">
    <subcellularLocation>
        <location evidence="1">Nucleus</location>
    </subcellularLocation>
</comment>
<dbReference type="GeneID" id="4621575"/>
<proteinExistence type="predicted"/>
<evidence type="ECO:0000256" key="1">
    <source>
        <dbReference type="ARBA" id="ARBA00004123"/>
    </source>
</evidence>
<keyword evidence="5" id="KW-1185">Reference proteome</keyword>
<dbReference type="SMART" id="SM00066">
    <property type="entry name" value="GAL4"/>
    <property type="match status" value="1"/>
</dbReference>
<dbReference type="PROSITE" id="PS50048">
    <property type="entry name" value="ZN2_CY6_FUNGAL_2"/>
    <property type="match status" value="1"/>
</dbReference>
<evidence type="ECO:0000256" key="2">
    <source>
        <dbReference type="ARBA" id="ARBA00023242"/>
    </source>
</evidence>
<dbReference type="STRING" id="284811.Q755L4"/>
<dbReference type="GO" id="GO:0005634">
    <property type="term" value="C:nucleus"/>
    <property type="evidence" value="ECO:0007669"/>
    <property type="project" value="UniProtKB-SubCell"/>
</dbReference>
<dbReference type="PANTHER" id="PTHR31001:SF90">
    <property type="entry name" value="CENTROMERE DNA-BINDING PROTEIN COMPLEX CBF3 SUBUNIT B"/>
    <property type="match status" value="1"/>
</dbReference>
<keyword evidence="2" id="KW-0539">Nucleus</keyword>
<evidence type="ECO:0000259" key="3">
    <source>
        <dbReference type="PROSITE" id="PS50048"/>
    </source>
</evidence>
<protein>
    <submittedName>
        <fullName evidence="4">AFL200Wp</fullName>
    </submittedName>
</protein>
<dbReference type="GO" id="GO:0008270">
    <property type="term" value="F:zinc ion binding"/>
    <property type="evidence" value="ECO:0007669"/>
    <property type="project" value="InterPro"/>
</dbReference>
<dbReference type="InterPro" id="IPR050613">
    <property type="entry name" value="Sec_Metabolite_Reg"/>
</dbReference>
<reference evidence="4 5" key="1">
    <citation type="journal article" date="2004" name="Science">
        <title>The Ashbya gossypii genome as a tool for mapping the ancient Saccharomyces cerevisiae genome.</title>
        <authorList>
            <person name="Dietrich F.S."/>
            <person name="Voegeli S."/>
            <person name="Brachat S."/>
            <person name="Lerch A."/>
            <person name="Gates K."/>
            <person name="Steiner S."/>
            <person name="Mohr C."/>
            <person name="Pohlmann R."/>
            <person name="Luedi P."/>
            <person name="Choi S."/>
            <person name="Wing R.A."/>
            <person name="Flavier A."/>
            <person name="Gaffney T.D."/>
            <person name="Philippsen P."/>
        </authorList>
    </citation>
    <scope>NUCLEOTIDE SEQUENCE [LARGE SCALE GENOMIC DNA]</scope>
    <source>
        <strain evidence="5">ATCC 10895 / CBS 109.51 / FGSC 9923 / NRRL Y-1056</strain>
    </source>
</reference>
<dbReference type="eggNOG" id="ENOG502QVHC">
    <property type="taxonomic scope" value="Eukaryota"/>
</dbReference>
<dbReference type="FunCoup" id="Q755L4">
    <property type="interactions" value="121"/>
</dbReference>
<dbReference type="Proteomes" id="UP000000591">
    <property type="component" value="Chromosome VI"/>
</dbReference>
<evidence type="ECO:0000313" key="5">
    <source>
        <dbReference type="Proteomes" id="UP000000591"/>
    </source>
</evidence>
<dbReference type="CDD" id="cd00067">
    <property type="entry name" value="GAL4"/>
    <property type="match status" value="1"/>
</dbReference>
<dbReference type="RefSeq" id="NP_985350.1">
    <property type="nucleotide sequence ID" value="NM_210704.1"/>
</dbReference>
<name>Q755L4_EREGS</name>
<dbReference type="SUPFAM" id="SSF57701">
    <property type="entry name" value="Zn2/Cys6 DNA-binding domain"/>
    <property type="match status" value="1"/>
</dbReference>
<dbReference type="Pfam" id="PF00172">
    <property type="entry name" value="Zn_clus"/>
    <property type="match status" value="1"/>
</dbReference>
<dbReference type="AlphaFoldDB" id="Q755L4"/>